<reference evidence="1" key="1">
    <citation type="journal article" date="2015" name="Nature">
        <title>Complex archaea that bridge the gap between prokaryotes and eukaryotes.</title>
        <authorList>
            <person name="Spang A."/>
            <person name="Saw J.H."/>
            <person name="Jorgensen S.L."/>
            <person name="Zaremba-Niedzwiedzka K."/>
            <person name="Martijn J."/>
            <person name="Lind A.E."/>
            <person name="van Eijk R."/>
            <person name="Schleper C."/>
            <person name="Guy L."/>
            <person name="Ettema T.J."/>
        </authorList>
    </citation>
    <scope>NUCLEOTIDE SEQUENCE</scope>
</reference>
<feature type="non-terminal residue" evidence="1">
    <location>
        <position position="52"/>
    </location>
</feature>
<sequence>MNITNENALNINENIIKKDMLLNNNEVNIPVVNELIKKEKEQTNENSFSDNN</sequence>
<evidence type="ECO:0000313" key="1">
    <source>
        <dbReference type="EMBL" id="KKK55265.1"/>
    </source>
</evidence>
<protein>
    <submittedName>
        <fullName evidence="1">Uncharacterized protein</fullName>
    </submittedName>
</protein>
<dbReference type="EMBL" id="LAZR01065582">
    <property type="protein sequence ID" value="KKK55265.1"/>
    <property type="molecule type" value="Genomic_DNA"/>
</dbReference>
<accession>A0A0F8X329</accession>
<proteinExistence type="predicted"/>
<name>A0A0F8X329_9ZZZZ</name>
<gene>
    <name evidence="1" type="ORF">LCGC14_3076270</name>
</gene>
<dbReference type="AlphaFoldDB" id="A0A0F8X329"/>
<comment type="caution">
    <text evidence="1">The sequence shown here is derived from an EMBL/GenBank/DDBJ whole genome shotgun (WGS) entry which is preliminary data.</text>
</comment>
<organism evidence="1">
    <name type="scientific">marine sediment metagenome</name>
    <dbReference type="NCBI Taxonomy" id="412755"/>
    <lineage>
        <taxon>unclassified sequences</taxon>
        <taxon>metagenomes</taxon>
        <taxon>ecological metagenomes</taxon>
    </lineage>
</organism>